<feature type="non-terminal residue" evidence="11">
    <location>
        <position position="1"/>
    </location>
</feature>
<evidence type="ECO:0000256" key="8">
    <source>
        <dbReference type="ARBA" id="ARBA00023136"/>
    </source>
</evidence>
<keyword evidence="7 10" id="KW-1133">Transmembrane helix</keyword>
<keyword evidence="12" id="KW-1185">Reference proteome</keyword>
<keyword evidence="5 10" id="KW-0812">Transmembrane</keyword>
<dbReference type="GO" id="GO:0005637">
    <property type="term" value="C:nuclear inner membrane"/>
    <property type="evidence" value="ECO:0007669"/>
    <property type="project" value="TreeGrafter"/>
</dbReference>
<keyword evidence="9" id="KW-0539">Nucleus</keyword>
<gene>
    <name evidence="11" type="ORF">NDU88_008093</name>
</gene>
<comment type="subcellular location">
    <subcellularLocation>
        <location evidence="1">Endomembrane system</location>
        <topology evidence="1">Multi-pass membrane protein</topology>
    </subcellularLocation>
    <subcellularLocation>
        <location evidence="3">Endoplasmic reticulum membrane</location>
    </subcellularLocation>
    <subcellularLocation>
        <location evidence="2">Nucleus envelope</location>
    </subcellularLocation>
</comment>
<sequence length="152" mass="16946">QEEHPWCPVAPCPRVKKPRPARMTKTFSDSGDKAEHVKITSRQKPGFLGRLSETSGGMLIGLVVFSLSFYVHFTNEGRAVKTAASLDEGLSIVVSLDTVNRVEPQNEGRLVHLSGVLSTSKPLNDPNYGISIECVKLKRQVEMYQWIEYEDS</sequence>
<organism evidence="11 12">
    <name type="scientific">Pleurodeles waltl</name>
    <name type="common">Iberian ribbed newt</name>
    <dbReference type="NCBI Taxonomy" id="8319"/>
    <lineage>
        <taxon>Eukaryota</taxon>
        <taxon>Metazoa</taxon>
        <taxon>Chordata</taxon>
        <taxon>Craniata</taxon>
        <taxon>Vertebrata</taxon>
        <taxon>Euteleostomi</taxon>
        <taxon>Amphibia</taxon>
        <taxon>Batrachia</taxon>
        <taxon>Caudata</taxon>
        <taxon>Salamandroidea</taxon>
        <taxon>Salamandridae</taxon>
        <taxon>Pleurodelinae</taxon>
        <taxon>Pleurodeles</taxon>
    </lineage>
</organism>
<evidence type="ECO:0000313" key="11">
    <source>
        <dbReference type="EMBL" id="KAJ1110747.1"/>
    </source>
</evidence>
<evidence type="ECO:0000256" key="4">
    <source>
        <dbReference type="ARBA" id="ARBA00006627"/>
    </source>
</evidence>
<evidence type="ECO:0000313" key="12">
    <source>
        <dbReference type="Proteomes" id="UP001066276"/>
    </source>
</evidence>
<evidence type="ECO:0000256" key="2">
    <source>
        <dbReference type="ARBA" id="ARBA00004259"/>
    </source>
</evidence>
<proteinExistence type="inferred from homology"/>
<dbReference type="InterPro" id="IPR012430">
    <property type="entry name" value="TMEM43_fam"/>
</dbReference>
<protein>
    <submittedName>
        <fullName evidence="11">Uncharacterized protein</fullName>
    </submittedName>
</protein>
<feature type="non-terminal residue" evidence="11">
    <location>
        <position position="152"/>
    </location>
</feature>
<evidence type="ECO:0000256" key="9">
    <source>
        <dbReference type="ARBA" id="ARBA00023242"/>
    </source>
</evidence>
<accession>A0AAV7N863</accession>
<evidence type="ECO:0000256" key="7">
    <source>
        <dbReference type="ARBA" id="ARBA00022989"/>
    </source>
</evidence>
<evidence type="ECO:0000256" key="1">
    <source>
        <dbReference type="ARBA" id="ARBA00004127"/>
    </source>
</evidence>
<keyword evidence="6" id="KW-0256">Endoplasmic reticulum</keyword>
<keyword evidence="8 10" id="KW-0472">Membrane</keyword>
<comment type="caution">
    <text evidence="11">The sequence shown here is derived from an EMBL/GenBank/DDBJ whole genome shotgun (WGS) entry which is preliminary data.</text>
</comment>
<name>A0AAV7N863_PLEWA</name>
<dbReference type="PANTHER" id="PTHR13416">
    <property type="match status" value="1"/>
</dbReference>
<dbReference type="GO" id="GO:0005789">
    <property type="term" value="C:endoplasmic reticulum membrane"/>
    <property type="evidence" value="ECO:0007669"/>
    <property type="project" value="UniProtKB-SubCell"/>
</dbReference>
<evidence type="ECO:0000256" key="10">
    <source>
        <dbReference type="SAM" id="Phobius"/>
    </source>
</evidence>
<feature type="transmembrane region" description="Helical" evidence="10">
    <location>
        <begin position="55"/>
        <end position="73"/>
    </location>
</feature>
<reference evidence="11" key="1">
    <citation type="journal article" date="2022" name="bioRxiv">
        <title>Sequencing and chromosome-scale assembly of the giantPleurodeles waltlgenome.</title>
        <authorList>
            <person name="Brown T."/>
            <person name="Elewa A."/>
            <person name="Iarovenko S."/>
            <person name="Subramanian E."/>
            <person name="Araus A.J."/>
            <person name="Petzold A."/>
            <person name="Susuki M."/>
            <person name="Suzuki K.-i.T."/>
            <person name="Hayashi T."/>
            <person name="Toyoda A."/>
            <person name="Oliveira C."/>
            <person name="Osipova E."/>
            <person name="Leigh N.D."/>
            <person name="Simon A."/>
            <person name="Yun M.H."/>
        </authorList>
    </citation>
    <scope>NUCLEOTIDE SEQUENCE</scope>
    <source>
        <strain evidence="11">20211129_DDA</strain>
        <tissue evidence="11">Liver</tissue>
    </source>
</reference>
<dbReference type="Proteomes" id="UP001066276">
    <property type="component" value="Chromosome 9"/>
</dbReference>
<evidence type="ECO:0000256" key="5">
    <source>
        <dbReference type="ARBA" id="ARBA00022692"/>
    </source>
</evidence>
<dbReference type="GO" id="GO:0006629">
    <property type="term" value="P:lipid metabolic process"/>
    <property type="evidence" value="ECO:0007669"/>
    <property type="project" value="TreeGrafter"/>
</dbReference>
<comment type="similarity">
    <text evidence="4">Belongs to the TMEM43 family.</text>
</comment>
<dbReference type="AlphaFoldDB" id="A0AAV7N863"/>
<dbReference type="EMBL" id="JANPWB010000013">
    <property type="protein sequence ID" value="KAJ1110747.1"/>
    <property type="molecule type" value="Genomic_DNA"/>
</dbReference>
<evidence type="ECO:0000256" key="3">
    <source>
        <dbReference type="ARBA" id="ARBA00004586"/>
    </source>
</evidence>
<evidence type="ECO:0000256" key="6">
    <source>
        <dbReference type="ARBA" id="ARBA00022824"/>
    </source>
</evidence>
<dbReference type="PANTHER" id="PTHR13416:SF2">
    <property type="entry name" value="TRANSMEMBRANE PROTEIN 43"/>
    <property type="match status" value="1"/>
</dbReference>
<dbReference type="GO" id="GO:0071763">
    <property type="term" value="P:nuclear membrane organization"/>
    <property type="evidence" value="ECO:0007669"/>
    <property type="project" value="TreeGrafter"/>
</dbReference>